<evidence type="ECO:0000313" key="3">
    <source>
        <dbReference type="Proteomes" id="UP000663868"/>
    </source>
</evidence>
<dbReference type="EMBL" id="CAJOBB010004656">
    <property type="protein sequence ID" value="CAF4097983.1"/>
    <property type="molecule type" value="Genomic_DNA"/>
</dbReference>
<protein>
    <submittedName>
        <fullName evidence="2">Uncharacterized protein</fullName>
    </submittedName>
</protein>
<reference evidence="2" key="1">
    <citation type="submission" date="2021-02" db="EMBL/GenBank/DDBJ databases">
        <authorList>
            <person name="Nowell W R."/>
        </authorList>
    </citation>
    <scope>NUCLEOTIDE SEQUENCE</scope>
</reference>
<feature type="transmembrane region" description="Helical" evidence="1">
    <location>
        <begin position="36"/>
        <end position="55"/>
    </location>
</feature>
<keyword evidence="1" id="KW-1133">Transmembrane helix</keyword>
<feature type="transmembrane region" description="Helical" evidence="1">
    <location>
        <begin position="75"/>
        <end position="99"/>
    </location>
</feature>
<dbReference type="Proteomes" id="UP000663868">
    <property type="component" value="Unassembled WGS sequence"/>
</dbReference>
<sequence>LSWWFNQLTSTILILVYIIILCYFNWQLIHAVCHSFITVSVINRCLLPFIAAALIHDFDNIGSHTTGFYSWLASYGYVLLRDGPLVLGVLISVIALRYYAIIDDDLSDSTQYDTIDDHFLDFDTQTIIPRQRMRRRTPRKCHCRLVRYVVFGKYHTGRKSSESYYYYVYRPLQ</sequence>
<keyword evidence="1" id="KW-0812">Transmembrane</keyword>
<keyword evidence="1" id="KW-0472">Membrane</keyword>
<feature type="non-terminal residue" evidence="2">
    <location>
        <position position="1"/>
    </location>
</feature>
<accession>A0A819UQZ6</accession>
<organism evidence="2 3">
    <name type="scientific">Adineta steineri</name>
    <dbReference type="NCBI Taxonomy" id="433720"/>
    <lineage>
        <taxon>Eukaryota</taxon>
        <taxon>Metazoa</taxon>
        <taxon>Spiralia</taxon>
        <taxon>Gnathifera</taxon>
        <taxon>Rotifera</taxon>
        <taxon>Eurotatoria</taxon>
        <taxon>Bdelloidea</taxon>
        <taxon>Adinetida</taxon>
        <taxon>Adinetidae</taxon>
        <taxon>Adineta</taxon>
    </lineage>
</organism>
<evidence type="ECO:0000313" key="2">
    <source>
        <dbReference type="EMBL" id="CAF4097983.1"/>
    </source>
</evidence>
<comment type="caution">
    <text evidence="2">The sequence shown here is derived from an EMBL/GenBank/DDBJ whole genome shotgun (WGS) entry which is preliminary data.</text>
</comment>
<evidence type="ECO:0000256" key="1">
    <source>
        <dbReference type="SAM" id="Phobius"/>
    </source>
</evidence>
<proteinExistence type="predicted"/>
<gene>
    <name evidence="2" type="ORF">KXQ929_LOCUS34357</name>
</gene>
<feature type="transmembrane region" description="Helical" evidence="1">
    <location>
        <begin position="6"/>
        <end position="24"/>
    </location>
</feature>
<dbReference type="AlphaFoldDB" id="A0A819UQZ6"/>
<name>A0A819UQZ6_9BILA</name>